<dbReference type="AlphaFoldDB" id="A0A504YFR2"/>
<organism evidence="1 2">
    <name type="scientific">Fasciola gigantica</name>
    <name type="common">Giant liver fluke</name>
    <dbReference type="NCBI Taxonomy" id="46835"/>
    <lineage>
        <taxon>Eukaryota</taxon>
        <taxon>Metazoa</taxon>
        <taxon>Spiralia</taxon>
        <taxon>Lophotrochozoa</taxon>
        <taxon>Platyhelminthes</taxon>
        <taxon>Trematoda</taxon>
        <taxon>Digenea</taxon>
        <taxon>Plagiorchiida</taxon>
        <taxon>Echinostomata</taxon>
        <taxon>Echinostomatoidea</taxon>
        <taxon>Fasciolidae</taxon>
        <taxon>Fasciola</taxon>
    </lineage>
</organism>
<dbReference type="EMBL" id="SUNJ01009996">
    <property type="protein sequence ID" value="TPP59973.1"/>
    <property type="molecule type" value="Genomic_DNA"/>
</dbReference>
<dbReference type="OrthoDB" id="2016263at2759"/>
<name>A0A504YFR2_FASGI</name>
<dbReference type="Proteomes" id="UP000316759">
    <property type="component" value="Unassembled WGS sequence"/>
</dbReference>
<protein>
    <submittedName>
        <fullName evidence="1">Uncharacterized protein</fullName>
    </submittedName>
</protein>
<comment type="caution">
    <text evidence="1">The sequence shown here is derived from an EMBL/GenBank/DDBJ whole genome shotgun (WGS) entry which is preliminary data.</text>
</comment>
<gene>
    <name evidence="1" type="ORF">FGIG_01971</name>
</gene>
<evidence type="ECO:0000313" key="2">
    <source>
        <dbReference type="Proteomes" id="UP000316759"/>
    </source>
</evidence>
<reference evidence="1 2" key="1">
    <citation type="submission" date="2019-04" db="EMBL/GenBank/DDBJ databases">
        <title>Annotation for the trematode Fasciola gigantica.</title>
        <authorList>
            <person name="Choi Y.-J."/>
        </authorList>
    </citation>
    <scope>NUCLEOTIDE SEQUENCE [LARGE SCALE GENOMIC DNA]</scope>
    <source>
        <strain evidence="1">Uganda_cow_1</strain>
    </source>
</reference>
<evidence type="ECO:0000313" key="1">
    <source>
        <dbReference type="EMBL" id="TPP59973.1"/>
    </source>
</evidence>
<accession>A0A504YFR2</accession>
<sequence length="90" mass="10901">MPVSKRIQSVHVNEALTKRIKQYDWLVLPTYHLTWSRIEHFMAYARCSCHYHRVEEHKDDTSQRKYYHITGPVFRVTIHLLEHLLLLESV</sequence>
<keyword evidence="2" id="KW-1185">Reference proteome</keyword>
<proteinExistence type="predicted"/>